<dbReference type="KEGG" id="ela:UCREL1_5536"/>
<gene>
    <name evidence="2" type="ORF">UCREL1_5536</name>
</gene>
<dbReference type="OMA" id="HWHETHA"/>
<dbReference type="InterPro" id="IPR011051">
    <property type="entry name" value="RmlC_Cupin_sf"/>
</dbReference>
<accession>M7TC49</accession>
<organism evidence="2 3">
    <name type="scientific">Eutypa lata (strain UCR-EL1)</name>
    <name type="common">Grapevine dieback disease fungus</name>
    <name type="synonym">Eutypa armeniacae</name>
    <dbReference type="NCBI Taxonomy" id="1287681"/>
    <lineage>
        <taxon>Eukaryota</taxon>
        <taxon>Fungi</taxon>
        <taxon>Dikarya</taxon>
        <taxon>Ascomycota</taxon>
        <taxon>Pezizomycotina</taxon>
        <taxon>Sordariomycetes</taxon>
        <taxon>Xylariomycetidae</taxon>
        <taxon>Xylariales</taxon>
        <taxon>Diatrypaceae</taxon>
        <taxon>Eutypa</taxon>
    </lineage>
</organism>
<proteinExistence type="predicted"/>
<name>M7TC49_EUTLA</name>
<dbReference type="HOGENOM" id="CLU_109883_0_0_1"/>
<feature type="domain" description="Cupin type-2" evidence="1">
    <location>
        <begin position="48"/>
        <end position="95"/>
    </location>
</feature>
<dbReference type="EMBL" id="KB706427">
    <property type="protein sequence ID" value="EMR67461.1"/>
    <property type="molecule type" value="Genomic_DNA"/>
</dbReference>
<evidence type="ECO:0000259" key="1">
    <source>
        <dbReference type="Pfam" id="PF07883"/>
    </source>
</evidence>
<dbReference type="eggNOG" id="ENOG502SCP9">
    <property type="taxonomic scope" value="Eukaryota"/>
</dbReference>
<dbReference type="AlphaFoldDB" id="M7TC49"/>
<dbReference type="Proteomes" id="UP000012174">
    <property type="component" value="Unassembled WGS sequence"/>
</dbReference>
<dbReference type="Pfam" id="PF07883">
    <property type="entry name" value="Cupin_2"/>
    <property type="match status" value="1"/>
</dbReference>
<keyword evidence="3" id="KW-1185">Reference proteome</keyword>
<evidence type="ECO:0000313" key="3">
    <source>
        <dbReference type="Proteomes" id="UP000012174"/>
    </source>
</evidence>
<dbReference type="SUPFAM" id="SSF51182">
    <property type="entry name" value="RmlC-like cupins"/>
    <property type="match status" value="1"/>
</dbReference>
<reference evidence="3" key="1">
    <citation type="journal article" date="2013" name="Genome Announc.">
        <title>Draft genome sequence of the grapevine dieback fungus Eutypa lata UCR-EL1.</title>
        <authorList>
            <person name="Blanco-Ulate B."/>
            <person name="Rolshausen P.E."/>
            <person name="Cantu D."/>
        </authorList>
    </citation>
    <scope>NUCLEOTIDE SEQUENCE [LARGE SCALE GENOMIC DNA]</scope>
    <source>
        <strain evidence="3">UCR-EL1</strain>
    </source>
</reference>
<dbReference type="OrthoDB" id="504210at2759"/>
<sequence>MSSVKVLKTLGVGKGITMDITVNESEPEGSIDRYAMDTTCTGEEVLHIPPHWHKNHAEHISIVQGRMEVTINGDKVILKAGDPAVLVPRRVVHSIKGFPDEKLIFRERPDPAGSNFYCRFFNDVFSTGEFGGFWHILRAFYDGDSYLALPLYFRFFDELVSFQA</sequence>
<dbReference type="InterPro" id="IPR013096">
    <property type="entry name" value="Cupin_2"/>
</dbReference>
<dbReference type="Gene3D" id="2.60.120.10">
    <property type="entry name" value="Jelly Rolls"/>
    <property type="match status" value="1"/>
</dbReference>
<protein>
    <submittedName>
        <fullName evidence="2">Putative cupin 2 conserved barrel domain protein</fullName>
    </submittedName>
</protein>
<dbReference type="InterPro" id="IPR014710">
    <property type="entry name" value="RmlC-like_jellyroll"/>
</dbReference>
<evidence type="ECO:0000313" key="2">
    <source>
        <dbReference type="EMBL" id="EMR67461.1"/>
    </source>
</evidence>